<dbReference type="Proteomes" id="UP000198846">
    <property type="component" value="Unassembled WGS sequence"/>
</dbReference>
<protein>
    <recommendedName>
        <fullName evidence="4">Lipoprotein</fullName>
    </recommendedName>
</protein>
<name>A0A1H4CIQ5_BIZPA</name>
<keyword evidence="1" id="KW-0175">Coiled coil</keyword>
<dbReference type="RefSeq" id="WP_092136107.1">
    <property type="nucleotide sequence ID" value="NZ_FNQK01000020.1"/>
</dbReference>
<evidence type="ECO:0000256" key="1">
    <source>
        <dbReference type="SAM" id="Coils"/>
    </source>
</evidence>
<reference evidence="2 3" key="1">
    <citation type="submission" date="2016-10" db="EMBL/GenBank/DDBJ databases">
        <authorList>
            <person name="de Groot N.N."/>
        </authorList>
    </citation>
    <scope>NUCLEOTIDE SEQUENCE [LARGE SCALE GENOMIC DNA]</scope>
    <source>
        <strain evidence="2 3">DSM 23842</strain>
    </source>
</reference>
<dbReference type="PROSITE" id="PS51257">
    <property type="entry name" value="PROKAR_LIPOPROTEIN"/>
    <property type="match status" value="1"/>
</dbReference>
<accession>A0A1H4CIQ5</accession>
<organism evidence="2 3">
    <name type="scientific">Bizionia paragorgiae</name>
    <dbReference type="NCBI Taxonomy" id="283786"/>
    <lineage>
        <taxon>Bacteria</taxon>
        <taxon>Pseudomonadati</taxon>
        <taxon>Bacteroidota</taxon>
        <taxon>Flavobacteriia</taxon>
        <taxon>Flavobacteriales</taxon>
        <taxon>Flavobacteriaceae</taxon>
        <taxon>Bizionia</taxon>
    </lineage>
</organism>
<dbReference type="EMBL" id="FNQK01000020">
    <property type="protein sequence ID" value="SEA60306.1"/>
    <property type="molecule type" value="Genomic_DNA"/>
</dbReference>
<feature type="coiled-coil region" evidence="1">
    <location>
        <begin position="32"/>
        <end position="70"/>
    </location>
</feature>
<dbReference type="STRING" id="283786.SAMN04487990_12017"/>
<proteinExistence type="predicted"/>
<evidence type="ECO:0008006" key="4">
    <source>
        <dbReference type="Google" id="ProtNLM"/>
    </source>
</evidence>
<evidence type="ECO:0000313" key="2">
    <source>
        <dbReference type="EMBL" id="SEA60306.1"/>
    </source>
</evidence>
<keyword evidence="3" id="KW-1185">Reference proteome</keyword>
<dbReference type="AlphaFoldDB" id="A0A1H4CIQ5"/>
<evidence type="ECO:0000313" key="3">
    <source>
        <dbReference type="Proteomes" id="UP000198846"/>
    </source>
</evidence>
<gene>
    <name evidence="2" type="ORF">SAMN04487990_12017</name>
</gene>
<sequence>MKTLSKLLAIMFFLGVVACKDTKKEEQETVLAKEDIETIETIEKEMEEISEAIEKNAKELDIALEELEQDIENSED</sequence>